<reference evidence="2" key="1">
    <citation type="journal article" date="2023" name="Insect Mol. Biol.">
        <title>Genome sequencing provides insights into the evolution of gene families encoding plant cell wall-degrading enzymes in longhorned beetles.</title>
        <authorList>
            <person name="Shin N.R."/>
            <person name="Okamura Y."/>
            <person name="Kirsch R."/>
            <person name="Pauchet Y."/>
        </authorList>
    </citation>
    <scope>NUCLEOTIDE SEQUENCE</scope>
    <source>
        <strain evidence="2">MMC_N1</strain>
    </source>
</reference>
<evidence type="ECO:0000313" key="3">
    <source>
        <dbReference type="Proteomes" id="UP001162164"/>
    </source>
</evidence>
<evidence type="ECO:0000256" key="1">
    <source>
        <dbReference type="SAM" id="SignalP"/>
    </source>
</evidence>
<comment type="caution">
    <text evidence="2">The sequence shown here is derived from an EMBL/GenBank/DDBJ whole genome shotgun (WGS) entry which is preliminary data.</text>
</comment>
<name>A0ABQ9JBI4_9CUCU</name>
<sequence>MLMLLYIGTFALVTPLGKSSRYGGLGHGKTWEDHWNDLIVATTDYAHYSTLGFKQVFNINRSSP</sequence>
<dbReference type="Proteomes" id="UP001162164">
    <property type="component" value="Unassembled WGS sequence"/>
</dbReference>
<keyword evidence="1" id="KW-0732">Signal</keyword>
<accession>A0ABQ9JBI4</accession>
<dbReference type="EMBL" id="JAPWTJ010000806">
    <property type="protein sequence ID" value="KAJ8975543.1"/>
    <property type="molecule type" value="Genomic_DNA"/>
</dbReference>
<gene>
    <name evidence="2" type="ORF">NQ317_009199</name>
</gene>
<feature type="chain" id="PRO_5046693844" evidence="1">
    <location>
        <begin position="20"/>
        <end position="64"/>
    </location>
</feature>
<organism evidence="2 3">
    <name type="scientific">Molorchus minor</name>
    <dbReference type="NCBI Taxonomy" id="1323400"/>
    <lineage>
        <taxon>Eukaryota</taxon>
        <taxon>Metazoa</taxon>
        <taxon>Ecdysozoa</taxon>
        <taxon>Arthropoda</taxon>
        <taxon>Hexapoda</taxon>
        <taxon>Insecta</taxon>
        <taxon>Pterygota</taxon>
        <taxon>Neoptera</taxon>
        <taxon>Endopterygota</taxon>
        <taxon>Coleoptera</taxon>
        <taxon>Polyphaga</taxon>
        <taxon>Cucujiformia</taxon>
        <taxon>Chrysomeloidea</taxon>
        <taxon>Cerambycidae</taxon>
        <taxon>Lamiinae</taxon>
        <taxon>Monochamini</taxon>
        <taxon>Molorchus</taxon>
    </lineage>
</organism>
<protein>
    <submittedName>
        <fullName evidence="2">Uncharacterized protein</fullName>
    </submittedName>
</protein>
<proteinExistence type="predicted"/>
<keyword evidence="3" id="KW-1185">Reference proteome</keyword>
<feature type="signal peptide" evidence="1">
    <location>
        <begin position="1"/>
        <end position="19"/>
    </location>
</feature>
<evidence type="ECO:0000313" key="2">
    <source>
        <dbReference type="EMBL" id="KAJ8975543.1"/>
    </source>
</evidence>